<keyword evidence="2" id="KW-1185">Reference proteome</keyword>
<comment type="caution">
    <text evidence="1">The sequence shown here is derived from an EMBL/GenBank/DDBJ whole genome shotgun (WGS) entry which is preliminary data.</text>
</comment>
<evidence type="ECO:0000313" key="1">
    <source>
        <dbReference type="EMBL" id="KAH7063230.1"/>
    </source>
</evidence>
<dbReference type="Proteomes" id="UP000774617">
    <property type="component" value="Unassembled WGS sequence"/>
</dbReference>
<reference evidence="1 2" key="1">
    <citation type="journal article" date="2021" name="Nat. Commun.">
        <title>Genetic determinants of endophytism in the Arabidopsis root mycobiome.</title>
        <authorList>
            <person name="Mesny F."/>
            <person name="Miyauchi S."/>
            <person name="Thiergart T."/>
            <person name="Pickel B."/>
            <person name="Atanasova L."/>
            <person name="Karlsson M."/>
            <person name="Huettel B."/>
            <person name="Barry K.W."/>
            <person name="Haridas S."/>
            <person name="Chen C."/>
            <person name="Bauer D."/>
            <person name="Andreopoulos W."/>
            <person name="Pangilinan J."/>
            <person name="LaButti K."/>
            <person name="Riley R."/>
            <person name="Lipzen A."/>
            <person name="Clum A."/>
            <person name="Drula E."/>
            <person name="Henrissat B."/>
            <person name="Kohler A."/>
            <person name="Grigoriev I.V."/>
            <person name="Martin F.M."/>
            <person name="Hacquard S."/>
        </authorList>
    </citation>
    <scope>NUCLEOTIDE SEQUENCE [LARGE SCALE GENOMIC DNA]</scope>
    <source>
        <strain evidence="1 2">MPI-SDFR-AT-0080</strain>
    </source>
</reference>
<organism evidence="1 2">
    <name type="scientific">Macrophomina phaseolina</name>
    <dbReference type="NCBI Taxonomy" id="35725"/>
    <lineage>
        <taxon>Eukaryota</taxon>
        <taxon>Fungi</taxon>
        <taxon>Dikarya</taxon>
        <taxon>Ascomycota</taxon>
        <taxon>Pezizomycotina</taxon>
        <taxon>Dothideomycetes</taxon>
        <taxon>Dothideomycetes incertae sedis</taxon>
        <taxon>Botryosphaeriales</taxon>
        <taxon>Botryosphaeriaceae</taxon>
        <taxon>Macrophomina</taxon>
    </lineage>
</organism>
<proteinExistence type="predicted"/>
<evidence type="ECO:0000313" key="2">
    <source>
        <dbReference type="Proteomes" id="UP000774617"/>
    </source>
</evidence>
<sequence length="171" mass="19464">MADESLRNGNLHQEELNADAKAALNEIVKELSACRWEERDGDGLFQKVKLGDLPKFSDHVSKICRSCKVVPDYFFYLYILTRYKINSQYGYGILRYDKTEAIPLHPSDRFTIVVPLELDEENGPKIIDQDQNITVDLAVGWVSVRLFCLTASDQHLLFATSSLLLIFTSFG</sequence>
<accession>A0ABQ8GRW2</accession>
<gene>
    <name evidence="1" type="ORF">B0J12DRAFT_162074</name>
</gene>
<name>A0ABQ8GRW2_9PEZI</name>
<dbReference type="EMBL" id="JAGTJR010000002">
    <property type="protein sequence ID" value="KAH7063230.1"/>
    <property type="molecule type" value="Genomic_DNA"/>
</dbReference>
<protein>
    <submittedName>
        <fullName evidence="1">Uncharacterized protein</fullName>
    </submittedName>
</protein>